<feature type="domain" description="HTH arsR-type" evidence="4">
    <location>
        <begin position="239"/>
        <end position="324"/>
    </location>
</feature>
<keyword evidence="3" id="KW-0804">Transcription</keyword>
<sequence length="324" mass="34625">MPLRIHLTQDDLLRVSLAPGPALLTETVTSLRVLQQRRPGPALGPWQRWARHRIPRSAHALRALVPAGRAIPDFLTPHGHADLDEGLDALLHTPRTVLRADLEDFVQLSGARLPAWADDLASGSPRTLDAVARALRDWHEAVIAPMSGHLHGRIEGTRSTAARTLLAEGLDALLSGLHPTITWKPPVLELASAHHDFDIPLKGRGLHLVPSVFCGRGAALNLVDDQPAVVFYPAAPDPLWTPDHRPGPDALGALLGPTRAAVLRAVVAGHGLTTGELARRAGISAATVSHHTTLLRDAGLITTHRVGPHAHHVPTPLGTRLVDG</sequence>
<name>A0A7H0IQW9_9ACTN</name>
<gene>
    <name evidence="5" type="ORF">IAG44_41130</name>
</gene>
<reference evidence="5 6" key="1">
    <citation type="submission" date="2020-08" db="EMBL/GenBank/DDBJ databases">
        <title>A novel species.</title>
        <authorList>
            <person name="Gao J."/>
        </authorList>
    </citation>
    <scope>NUCLEOTIDE SEQUENCE [LARGE SCALE GENOMIC DNA]</scope>
    <source>
        <strain evidence="5 6">CRXT-G-22</strain>
    </source>
</reference>
<dbReference type="PANTHER" id="PTHR43132">
    <property type="entry name" value="ARSENICAL RESISTANCE OPERON REPRESSOR ARSR-RELATED"/>
    <property type="match status" value="1"/>
</dbReference>
<dbReference type="KEGG" id="sroi:IAG44_41130"/>
<proteinExistence type="predicted"/>
<protein>
    <submittedName>
        <fullName evidence="5">Helix-turn-helix transcriptional regulator</fullName>
    </submittedName>
</protein>
<dbReference type="Proteomes" id="UP000516052">
    <property type="component" value="Chromosome"/>
</dbReference>
<dbReference type="AlphaFoldDB" id="A0A7H0IQW9"/>
<evidence type="ECO:0000313" key="6">
    <source>
        <dbReference type="Proteomes" id="UP000516052"/>
    </source>
</evidence>
<keyword evidence="2" id="KW-0238">DNA-binding</keyword>
<evidence type="ECO:0000313" key="5">
    <source>
        <dbReference type="EMBL" id="QNP75185.1"/>
    </source>
</evidence>
<dbReference type="GO" id="GO:0003677">
    <property type="term" value="F:DNA binding"/>
    <property type="evidence" value="ECO:0007669"/>
    <property type="project" value="UniProtKB-KW"/>
</dbReference>
<dbReference type="InterPro" id="IPR011991">
    <property type="entry name" value="ArsR-like_HTH"/>
</dbReference>
<dbReference type="CDD" id="cd00090">
    <property type="entry name" value="HTH_ARSR"/>
    <property type="match status" value="1"/>
</dbReference>
<accession>A0A7H0IQW9</accession>
<evidence type="ECO:0000259" key="4">
    <source>
        <dbReference type="PROSITE" id="PS50987"/>
    </source>
</evidence>
<dbReference type="InterPro" id="IPR051011">
    <property type="entry name" value="Metal_resp_trans_reg"/>
</dbReference>
<dbReference type="PROSITE" id="PS50987">
    <property type="entry name" value="HTH_ARSR_2"/>
    <property type="match status" value="1"/>
</dbReference>
<dbReference type="InterPro" id="IPR036388">
    <property type="entry name" value="WH-like_DNA-bd_sf"/>
</dbReference>
<dbReference type="Pfam" id="PF12840">
    <property type="entry name" value="HTH_20"/>
    <property type="match status" value="1"/>
</dbReference>
<keyword evidence="1" id="KW-0805">Transcription regulation</keyword>
<keyword evidence="6" id="KW-1185">Reference proteome</keyword>
<dbReference type="SUPFAM" id="SSF46785">
    <property type="entry name" value="Winged helix' DNA-binding domain"/>
    <property type="match status" value="1"/>
</dbReference>
<dbReference type="Gene3D" id="1.10.10.10">
    <property type="entry name" value="Winged helix-like DNA-binding domain superfamily/Winged helix DNA-binding domain"/>
    <property type="match status" value="1"/>
</dbReference>
<dbReference type="GO" id="GO:0003700">
    <property type="term" value="F:DNA-binding transcription factor activity"/>
    <property type="evidence" value="ECO:0007669"/>
    <property type="project" value="InterPro"/>
</dbReference>
<dbReference type="SMART" id="SM00418">
    <property type="entry name" value="HTH_ARSR"/>
    <property type="match status" value="1"/>
</dbReference>
<dbReference type="InterPro" id="IPR001845">
    <property type="entry name" value="HTH_ArsR_DNA-bd_dom"/>
</dbReference>
<dbReference type="InterPro" id="IPR036390">
    <property type="entry name" value="WH_DNA-bd_sf"/>
</dbReference>
<evidence type="ECO:0000256" key="2">
    <source>
        <dbReference type="ARBA" id="ARBA00023125"/>
    </source>
</evidence>
<evidence type="ECO:0000256" key="1">
    <source>
        <dbReference type="ARBA" id="ARBA00023015"/>
    </source>
</evidence>
<dbReference type="EMBL" id="CP060828">
    <property type="protein sequence ID" value="QNP75185.1"/>
    <property type="molecule type" value="Genomic_DNA"/>
</dbReference>
<organism evidence="5 6">
    <name type="scientific">Streptomyces roseirectus</name>
    <dbReference type="NCBI Taxonomy" id="2768066"/>
    <lineage>
        <taxon>Bacteria</taxon>
        <taxon>Bacillati</taxon>
        <taxon>Actinomycetota</taxon>
        <taxon>Actinomycetes</taxon>
        <taxon>Kitasatosporales</taxon>
        <taxon>Streptomycetaceae</taxon>
        <taxon>Streptomyces</taxon>
    </lineage>
</organism>
<evidence type="ECO:0000256" key="3">
    <source>
        <dbReference type="ARBA" id="ARBA00023163"/>
    </source>
</evidence>
<dbReference type="RefSeq" id="WP_187752106.1">
    <property type="nucleotide sequence ID" value="NZ_CP060828.1"/>
</dbReference>
<dbReference type="PANTHER" id="PTHR43132:SF8">
    <property type="entry name" value="HTH-TYPE TRANSCRIPTIONAL REGULATOR KMTR"/>
    <property type="match status" value="1"/>
</dbReference>